<evidence type="ECO:0000256" key="1">
    <source>
        <dbReference type="SAM" id="MobiDB-lite"/>
    </source>
</evidence>
<dbReference type="Proteomes" id="UP000663862">
    <property type="component" value="Unassembled WGS sequence"/>
</dbReference>
<organism evidence="2 3">
    <name type="scientific">Rotaria socialis</name>
    <dbReference type="NCBI Taxonomy" id="392032"/>
    <lineage>
        <taxon>Eukaryota</taxon>
        <taxon>Metazoa</taxon>
        <taxon>Spiralia</taxon>
        <taxon>Gnathifera</taxon>
        <taxon>Rotifera</taxon>
        <taxon>Eurotatoria</taxon>
        <taxon>Bdelloidea</taxon>
        <taxon>Philodinida</taxon>
        <taxon>Philodinidae</taxon>
        <taxon>Rotaria</taxon>
    </lineage>
</organism>
<gene>
    <name evidence="2" type="ORF">TSG867_LOCUS16287</name>
</gene>
<name>A0A820RVN1_9BILA</name>
<feature type="region of interest" description="Disordered" evidence="1">
    <location>
        <begin position="194"/>
        <end position="226"/>
    </location>
</feature>
<sequence length="337" mass="38470">MHIKLPKYNPDNDILNDLWGQSFNIRGLCVRELSIDEILERFPAYRRPELILAEVKDTVGVDINTNTNHLLPHFFDCIPDNGCFLSDVLPFRVIRVLCKIFGDPVGNIFTYEVAGESLQPRGKHRTLTPQSTKVHQSIPKYLEVARSILKYFKVSRSTSKYLEVQGNPLNTKVRCSPLGSNTFNQASVNELAENNENTVSSSDDEEDPYRLSIATPPTPTVEDERSRAIRETASTPLVTMKKLSNNTKSTKSTSIASSKKLASAHQQENAVDKIQQSKKHHSTDQIDCVHNKIELMIFNVRSNRYIEYEIKWIVFIIDQIDLVEYKIELMIFNVRSN</sequence>
<protein>
    <submittedName>
        <fullName evidence="2">Uncharacterized protein</fullName>
    </submittedName>
</protein>
<reference evidence="2" key="1">
    <citation type="submission" date="2021-02" db="EMBL/GenBank/DDBJ databases">
        <authorList>
            <person name="Nowell W R."/>
        </authorList>
    </citation>
    <scope>NUCLEOTIDE SEQUENCE</scope>
</reference>
<dbReference type="AlphaFoldDB" id="A0A820RVN1"/>
<comment type="caution">
    <text evidence="2">The sequence shown here is derived from an EMBL/GenBank/DDBJ whole genome shotgun (WGS) entry which is preliminary data.</text>
</comment>
<proteinExistence type="predicted"/>
<dbReference type="EMBL" id="CAJOBQ010000988">
    <property type="protein sequence ID" value="CAF4442197.1"/>
    <property type="molecule type" value="Genomic_DNA"/>
</dbReference>
<evidence type="ECO:0000313" key="3">
    <source>
        <dbReference type="Proteomes" id="UP000663862"/>
    </source>
</evidence>
<evidence type="ECO:0000313" key="2">
    <source>
        <dbReference type="EMBL" id="CAF4442197.1"/>
    </source>
</evidence>
<accession>A0A820RVN1</accession>